<dbReference type="InterPro" id="IPR004701">
    <property type="entry name" value="PTS_EIIA_man-typ"/>
</dbReference>
<gene>
    <name evidence="9" type="primary">manX_7</name>
    <name evidence="9" type="ORF">SDC9_100491</name>
</gene>
<dbReference type="EMBL" id="VSSQ01014469">
    <property type="protein sequence ID" value="MPM53722.1"/>
    <property type="molecule type" value="Genomic_DNA"/>
</dbReference>
<organism evidence="9">
    <name type="scientific">bioreactor metagenome</name>
    <dbReference type="NCBI Taxonomy" id="1076179"/>
    <lineage>
        <taxon>unclassified sequences</taxon>
        <taxon>metagenomes</taxon>
        <taxon>ecological metagenomes</taxon>
    </lineage>
</organism>
<dbReference type="InterPro" id="IPR051471">
    <property type="entry name" value="Bacterial_PTS_sugar_comp"/>
</dbReference>
<name>A0A645AKI0_9ZZZZ</name>
<dbReference type="PANTHER" id="PTHR33799:SF1">
    <property type="entry name" value="PTS SYSTEM MANNOSE-SPECIFIC EIIAB COMPONENT-RELATED"/>
    <property type="match status" value="1"/>
</dbReference>
<evidence type="ECO:0000256" key="5">
    <source>
        <dbReference type="ARBA" id="ARBA00022679"/>
    </source>
</evidence>
<keyword evidence="2" id="KW-0813">Transport</keyword>
<keyword evidence="3" id="KW-0963">Cytoplasm</keyword>
<keyword evidence="5 9" id="KW-0808">Transferase</keyword>
<evidence type="ECO:0000313" key="9">
    <source>
        <dbReference type="EMBL" id="MPM53722.1"/>
    </source>
</evidence>
<comment type="subcellular location">
    <subcellularLocation>
        <location evidence="1">Cytoplasm</location>
    </subcellularLocation>
</comment>
<dbReference type="GO" id="GO:0009401">
    <property type="term" value="P:phosphoenolpyruvate-dependent sugar phosphotransferase system"/>
    <property type="evidence" value="ECO:0007669"/>
    <property type="project" value="UniProtKB-KW"/>
</dbReference>
<dbReference type="AlphaFoldDB" id="A0A645AKI0"/>
<evidence type="ECO:0000256" key="3">
    <source>
        <dbReference type="ARBA" id="ARBA00022490"/>
    </source>
</evidence>
<dbReference type="Pfam" id="PF03610">
    <property type="entry name" value="EIIA-man"/>
    <property type="match status" value="1"/>
</dbReference>
<evidence type="ECO:0000256" key="6">
    <source>
        <dbReference type="ARBA" id="ARBA00022683"/>
    </source>
</evidence>
<sequence>MTNIIVAGHGGLGSAIQRNLNMLLGDTPGMFYVDFNPEDNLDILAQKYQDALAKCGQNEVLFACDLNGGSPFRQAAMLCIDHPERRAIAGMNISAYAEIAYSLELPLDQLCDLAAETTRTTVQIFPPKAE</sequence>
<feature type="domain" description="PTS EIIA type-4" evidence="8">
    <location>
        <begin position="1"/>
        <end position="122"/>
    </location>
</feature>
<dbReference type="GO" id="GO:0016020">
    <property type="term" value="C:membrane"/>
    <property type="evidence" value="ECO:0007669"/>
    <property type="project" value="InterPro"/>
</dbReference>
<keyword evidence="6" id="KW-0598">Phosphotransferase system</keyword>
<dbReference type="PANTHER" id="PTHR33799">
    <property type="entry name" value="PTS PERMEASE-RELATED-RELATED"/>
    <property type="match status" value="1"/>
</dbReference>
<evidence type="ECO:0000256" key="2">
    <source>
        <dbReference type="ARBA" id="ARBA00022448"/>
    </source>
</evidence>
<dbReference type="SUPFAM" id="SSF53062">
    <property type="entry name" value="PTS system fructose IIA component-like"/>
    <property type="match status" value="1"/>
</dbReference>
<dbReference type="EC" id="2.7.1.191" evidence="9"/>
<reference evidence="9" key="1">
    <citation type="submission" date="2019-08" db="EMBL/GenBank/DDBJ databases">
        <authorList>
            <person name="Kucharzyk K."/>
            <person name="Murdoch R.W."/>
            <person name="Higgins S."/>
            <person name="Loffler F."/>
        </authorList>
    </citation>
    <scope>NUCLEOTIDE SEQUENCE</scope>
</reference>
<evidence type="ECO:0000256" key="4">
    <source>
        <dbReference type="ARBA" id="ARBA00022597"/>
    </source>
</evidence>
<dbReference type="CDD" id="cd00006">
    <property type="entry name" value="PTS_IIA_man"/>
    <property type="match status" value="1"/>
</dbReference>
<evidence type="ECO:0000259" key="8">
    <source>
        <dbReference type="PROSITE" id="PS51096"/>
    </source>
</evidence>
<keyword evidence="7" id="KW-0418">Kinase</keyword>
<keyword evidence="4" id="KW-0762">Sugar transport</keyword>
<dbReference type="Gene3D" id="3.40.50.510">
    <property type="entry name" value="Phosphotransferase system, mannose-type IIA component"/>
    <property type="match status" value="1"/>
</dbReference>
<comment type="caution">
    <text evidence="9">The sequence shown here is derived from an EMBL/GenBank/DDBJ whole genome shotgun (WGS) entry which is preliminary data.</text>
</comment>
<dbReference type="InterPro" id="IPR033887">
    <property type="entry name" value="PTS_IIA_man"/>
</dbReference>
<evidence type="ECO:0000256" key="1">
    <source>
        <dbReference type="ARBA" id="ARBA00004496"/>
    </source>
</evidence>
<dbReference type="GO" id="GO:0016301">
    <property type="term" value="F:kinase activity"/>
    <property type="evidence" value="ECO:0007669"/>
    <property type="project" value="UniProtKB-KW"/>
</dbReference>
<proteinExistence type="predicted"/>
<dbReference type="PROSITE" id="PS51096">
    <property type="entry name" value="PTS_EIIA_TYPE_4"/>
    <property type="match status" value="1"/>
</dbReference>
<evidence type="ECO:0000256" key="7">
    <source>
        <dbReference type="ARBA" id="ARBA00022777"/>
    </source>
</evidence>
<accession>A0A645AKI0</accession>
<dbReference type="GO" id="GO:0005737">
    <property type="term" value="C:cytoplasm"/>
    <property type="evidence" value="ECO:0007669"/>
    <property type="project" value="UniProtKB-SubCell"/>
</dbReference>
<dbReference type="InterPro" id="IPR036662">
    <property type="entry name" value="PTS_EIIA_man-typ_sf"/>
</dbReference>
<protein>
    <submittedName>
        <fullName evidence="9">PTS system mannose-specific EIIAB component</fullName>
        <ecNumber evidence="9">2.7.1.191</ecNumber>
    </submittedName>
</protein>